<dbReference type="EMBL" id="JBHRYJ010000001">
    <property type="protein sequence ID" value="MFC3675377.1"/>
    <property type="molecule type" value="Genomic_DNA"/>
</dbReference>
<proteinExistence type="predicted"/>
<evidence type="ECO:0000259" key="1">
    <source>
        <dbReference type="Pfam" id="PF02036"/>
    </source>
</evidence>
<sequence length="96" mass="10118">MSLEQITQSMSQRVSPGSLDATVKFDFGDDGIVFVDGTAGTVSNEDAEADCTITMSMDNFKALVSGDLDPTTAFMMGKLKVKGNMGVAMKLQSILG</sequence>
<gene>
    <name evidence="2" type="ORF">ACFOOQ_07475</name>
</gene>
<dbReference type="InterPro" id="IPR036527">
    <property type="entry name" value="SCP2_sterol-bd_dom_sf"/>
</dbReference>
<evidence type="ECO:0000313" key="3">
    <source>
        <dbReference type="Proteomes" id="UP001595711"/>
    </source>
</evidence>
<name>A0ABV7VEA4_9PROT</name>
<dbReference type="Gene3D" id="3.30.1050.10">
    <property type="entry name" value="SCP2 sterol-binding domain"/>
    <property type="match status" value="1"/>
</dbReference>
<keyword evidence="3" id="KW-1185">Reference proteome</keyword>
<dbReference type="RefSeq" id="WP_379723835.1">
    <property type="nucleotide sequence ID" value="NZ_JBHRYJ010000001.1"/>
</dbReference>
<dbReference type="PANTHER" id="PTHR10094:SF25">
    <property type="entry name" value="SCP2 STEROL-BINDING DOMAIN-CONTAINING PROTEIN 1"/>
    <property type="match status" value="1"/>
</dbReference>
<dbReference type="Proteomes" id="UP001595711">
    <property type="component" value="Unassembled WGS sequence"/>
</dbReference>
<reference evidence="3" key="1">
    <citation type="journal article" date="2019" name="Int. J. Syst. Evol. Microbiol.">
        <title>The Global Catalogue of Microorganisms (GCM) 10K type strain sequencing project: providing services to taxonomists for standard genome sequencing and annotation.</title>
        <authorList>
            <consortium name="The Broad Institute Genomics Platform"/>
            <consortium name="The Broad Institute Genome Sequencing Center for Infectious Disease"/>
            <person name="Wu L."/>
            <person name="Ma J."/>
        </authorList>
    </citation>
    <scope>NUCLEOTIDE SEQUENCE [LARGE SCALE GENOMIC DNA]</scope>
    <source>
        <strain evidence="3">KCTC 42182</strain>
    </source>
</reference>
<dbReference type="Pfam" id="PF02036">
    <property type="entry name" value="SCP2"/>
    <property type="match status" value="1"/>
</dbReference>
<dbReference type="SUPFAM" id="SSF55718">
    <property type="entry name" value="SCP-like"/>
    <property type="match status" value="1"/>
</dbReference>
<dbReference type="PANTHER" id="PTHR10094">
    <property type="entry name" value="STEROL CARRIER PROTEIN 2 SCP-2 FAMILY PROTEIN"/>
    <property type="match status" value="1"/>
</dbReference>
<evidence type="ECO:0000313" key="2">
    <source>
        <dbReference type="EMBL" id="MFC3675377.1"/>
    </source>
</evidence>
<accession>A0ABV7VEA4</accession>
<protein>
    <submittedName>
        <fullName evidence="2">SCP2 sterol-binding domain-containing protein</fullName>
    </submittedName>
</protein>
<feature type="domain" description="SCP2" evidence="1">
    <location>
        <begin position="22"/>
        <end position="95"/>
    </location>
</feature>
<comment type="caution">
    <text evidence="2">The sequence shown here is derived from an EMBL/GenBank/DDBJ whole genome shotgun (WGS) entry which is preliminary data.</text>
</comment>
<organism evidence="2 3">
    <name type="scientific">Ferrovibrio xuzhouensis</name>
    <dbReference type="NCBI Taxonomy" id="1576914"/>
    <lineage>
        <taxon>Bacteria</taxon>
        <taxon>Pseudomonadati</taxon>
        <taxon>Pseudomonadota</taxon>
        <taxon>Alphaproteobacteria</taxon>
        <taxon>Rhodospirillales</taxon>
        <taxon>Rhodospirillaceae</taxon>
        <taxon>Ferrovibrio</taxon>
    </lineage>
</organism>
<dbReference type="InterPro" id="IPR003033">
    <property type="entry name" value="SCP2_sterol-bd_dom"/>
</dbReference>